<evidence type="ECO:0000313" key="7">
    <source>
        <dbReference type="Proteomes" id="UP000321764"/>
    </source>
</evidence>
<dbReference type="AlphaFoldDB" id="A0A5C8Z5W3"/>
<dbReference type="Gene3D" id="1.20.1530.20">
    <property type="match status" value="1"/>
</dbReference>
<feature type="transmembrane region" description="Helical" evidence="5">
    <location>
        <begin position="68"/>
        <end position="88"/>
    </location>
</feature>
<evidence type="ECO:0000256" key="2">
    <source>
        <dbReference type="ARBA" id="ARBA00022692"/>
    </source>
</evidence>
<organism evidence="6 7">
    <name type="scientific">Reinekea thalattae</name>
    <dbReference type="NCBI Taxonomy" id="2593301"/>
    <lineage>
        <taxon>Bacteria</taxon>
        <taxon>Pseudomonadati</taxon>
        <taxon>Pseudomonadota</taxon>
        <taxon>Gammaproteobacteria</taxon>
        <taxon>Oceanospirillales</taxon>
        <taxon>Saccharospirillaceae</taxon>
        <taxon>Reinekea</taxon>
    </lineage>
</organism>
<dbReference type="InterPro" id="IPR002657">
    <property type="entry name" value="BilAc:Na_symport/Acr3"/>
</dbReference>
<feature type="transmembrane region" description="Helical" evidence="5">
    <location>
        <begin position="170"/>
        <end position="188"/>
    </location>
</feature>
<feature type="transmembrane region" description="Helical" evidence="5">
    <location>
        <begin position="131"/>
        <end position="150"/>
    </location>
</feature>
<dbReference type="OrthoDB" id="9806785at2"/>
<name>A0A5C8Z5W3_9GAMM</name>
<feature type="transmembrane region" description="Helical" evidence="5">
    <location>
        <begin position="6"/>
        <end position="27"/>
    </location>
</feature>
<keyword evidence="4 5" id="KW-0472">Membrane</keyword>
<dbReference type="Pfam" id="PF01758">
    <property type="entry name" value="SBF"/>
    <property type="match status" value="1"/>
</dbReference>
<keyword evidence="3 5" id="KW-1133">Transmembrane helix</keyword>
<sequence>MSLFVSQILLPVVLAAIMLAMGLGLSVKDFQRIILQPRAVLLGLLLQIAFLPLLALAIITLVPLSPMAAAGLFLVSLCPGGATSNLFSFLARGDIALSVTLTGLTSLLSPIILPLAFYSYLAVTADSATTFAVPLITLMKQLALVTLVPVSTGMIIRRMAPSWSNSVQPIVRRIATGAMIAIVFALMATNLNVVQALFSLNSLAVLLLATGSLIIAFGIAARANLNQQQRRTIAIEVGVQNAGTAMMVALAILHTPELAFVPLMYGLFMNLPAFGFLAWLAKRDARQLVASR</sequence>
<dbReference type="PANTHER" id="PTHR10361:SF24">
    <property type="entry name" value="P3 PROTEIN"/>
    <property type="match status" value="1"/>
</dbReference>
<protein>
    <submittedName>
        <fullName evidence="6">Bile acid:sodium symporter family protein</fullName>
    </submittedName>
</protein>
<dbReference type="InterPro" id="IPR004710">
    <property type="entry name" value="Bilac:Na_transpt"/>
</dbReference>
<dbReference type="InterPro" id="IPR038770">
    <property type="entry name" value="Na+/solute_symporter_sf"/>
</dbReference>
<evidence type="ECO:0000256" key="4">
    <source>
        <dbReference type="ARBA" id="ARBA00023136"/>
    </source>
</evidence>
<feature type="transmembrane region" description="Helical" evidence="5">
    <location>
        <begin position="233"/>
        <end position="253"/>
    </location>
</feature>
<keyword evidence="7" id="KW-1185">Reference proteome</keyword>
<proteinExistence type="predicted"/>
<reference evidence="6 7" key="1">
    <citation type="submission" date="2019-07" db="EMBL/GenBank/DDBJ databases">
        <title>Reinekea sp. strain SSH23 genome sequencing and assembly.</title>
        <authorList>
            <person name="Kim I."/>
        </authorList>
    </citation>
    <scope>NUCLEOTIDE SEQUENCE [LARGE SCALE GENOMIC DNA]</scope>
    <source>
        <strain evidence="6 7">SSH23</strain>
    </source>
</reference>
<feature type="transmembrane region" description="Helical" evidence="5">
    <location>
        <begin position="200"/>
        <end position="221"/>
    </location>
</feature>
<accession>A0A5C8Z5W3</accession>
<comment type="caution">
    <text evidence="6">The sequence shown here is derived from an EMBL/GenBank/DDBJ whole genome shotgun (WGS) entry which is preliminary data.</text>
</comment>
<feature type="transmembrane region" description="Helical" evidence="5">
    <location>
        <begin position="95"/>
        <end position="119"/>
    </location>
</feature>
<keyword evidence="2 5" id="KW-0812">Transmembrane</keyword>
<dbReference type="GO" id="GO:0016020">
    <property type="term" value="C:membrane"/>
    <property type="evidence" value="ECO:0007669"/>
    <property type="project" value="UniProtKB-SubCell"/>
</dbReference>
<evidence type="ECO:0000256" key="1">
    <source>
        <dbReference type="ARBA" id="ARBA00004141"/>
    </source>
</evidence>
<gene>
    <name evidence="6" type="ORF">FME95_00035</name>
</gene>
<dbReference type="EMBL" id="VKAD01000001">
    <property type="protein sequence ID" value="TXR53007.1"/>
    <property type="molecule type" value="Genomic_DNA"/>
</dbReference>
<dbReference type="PANTHER" id="PTHR10361">
    <property type="entry name" value="SODIUM-BILE ACID COTRANSPORTER"/>
    <property type="match status" value="1"/>
</dbReference>
<evidence type="ECO:0000256" key="5">
    <source>
        <dbReference type="SAM" id="Phobius"/>
    </source>
</evidence>
<evidence type="ECO:0000256" key="3">
    <source>
        <dbReference type="ARBA" id="ARBA00022989"/>
    </source>
</evidence>
<comment type="subcellular location">
    <subcellularLocation>
        <location evidence="1">Membrane</location>
        <topology evidence="1">Multi-pass membrane protein</topology>
    </subcellularLocation>
</comment>
<dbReference type="Proteomes" id="UP000321764">
    <property type="component" value="Unassembled WGS sequence"/>
</dbReference>
<feature type="transmembrane region" description="Helical" evidence="5">
    <location>
        <begin position="259"/>
        <end position="281"/>
    </location>
</feature>
<evidence type="ECO:0000313" key="6">
    <source>
        <dbReference type="EMBL" id="TXR53007.1"/>
    </source>
</evidence>
<feature type="transmembrane region" description="Helical" evidence="5">
    <location>
        <begin position="39"/>
        <end position="62"/>
    </location>
</feature>
<dbReference type="RefSeq" id="WP_147711790.1">
    <property type="nucleotide sequence ID" value="NZ_VKAD01000001.1"/>
</dbReference>